<evidence type="ECO:0008006" key="3">
    <source>
        <dbReference type="Google" id="ProtNLM"/>
    </source>
</evidence>
<dbReference type="EMBL" id="LAZR01007281">
    <property type="protein sequence ID" value="KKM86276.1"/>
    <property type="molecule type" value="Genomic_DNA"/>
</dbReference>
<accession>A0A0F9LGK0</accession>
<dbReference type="SUPFAM" id="SSF53335">
    <property type="entry name" value="S-adenosyl-L-methionine-dependent methyltransferases"/>
    <property type="match status" value="1"/>
</dbReference>
<name>A0A0F9LGK0_9ZZZZ</name>
<feature type="region of interest" description="Disordered" evidence="1">
    <location>
        <begin position="35"/>
        <end position="54"/>
    </location>
</feature>
<dbReference type="CDD" id="cd02440">
    <property type="entry name" value="AdoMet_MTases"/>
    <property type="match status" value="1"/>
</dbReference>
<dbReference type="Gene3D" id="3.40.50.150">
    <property type="entry name" value="Vaccinia Virus protein VP39"/>
    <property type="match status" value="1"/>
</dbReference>
<proteinExistence type="predicted"/>
<evidence type="ECO:0000256" key="1">
    <source>
        <dbReference type="SAM" id="MobiDB-lite"/>
    </source>
</evidence>
<sequence>MTKHCEVCKVEIPENYVNLLCMSCYEGYSTTPSIQTPKNIQVSPKNPISDPEYQENKEVDEIDLVSRSHGRFKGRGDVMPQPQREIYEAVRDYIRNECVTKNIQYPKFIWKPKVIDIGSGLGVGTNILSHESDYVLGVDKNEENVRWATQMFKREKNNIYWSPQVDFMVSDVTNEEREFMQFDFIVCVEVIEHFKDYIPLLKFIKKVAKKNAVIFISTPNRNAWKGETRSKKPLNVHHTREYTNKELEGLLSQEFTSVEIYNTSLTSKEVDTITPIVAICIV</sequence>
<feature type="compositionally biased region" description="Polar residues" evidence="1">
    <location>
        <begin position="35"/>
        <end position="46"/>
    </location>
</feature>
<dbReference type="InterPro" id="IPR029063">
    <property type="entry name" value="SAM-dependent_MTases_sf"/>
</dbReference>
<dbReference type="PANTHER" id="PTHR43861">
    <property type="entry name" value="TRANS-ACONITATE 2-METHYLTRANSFERASE-RELATED"/>
    <property type="match status" value="1"/>
</dbReference>
<evidence type="ECO:0000313" key="2">
    <source>
        <dbReference type="EMBL" id="KKM86276.1"/>
    </source>
</evidence>
<gene>
    <name evidence="2" type="ORF">LCGC14_1280630</name>
</gene>
<dbReference type="AlphaFoldDB" id="A0A0F9LGK0"/>
<organism evidence="2">
    <name type="scientific">marine sediment metagenome</name>
    <dbReference type="NCBI Taxonomy" id="412755"/>
    <lineage>
        <taxon>unclassified sequences</taxon>
        <taxon>metagenomes</taxon>
        <taxon>ecological metagenomes</taxon>
    </lineage>
</organism>
<reference evidence="2" key="1">
    <citation type="journal article" date="2015" name="Nature">
        <title>Complex archaea that bridge the gap between prokaryotes and eukaryotes.</title>
        <authorList>
            <person name="Spang A."/>
            <person name="Saw J.H."/>
            <person name="Jorgensen S.L."/>
            <person name="Zaremba-Niedzwiedzka K."/>
            <person name="Martijn J."/>
            <person name="Lind A.E."/>
            <person name="van Eijk R."/>
            <person name="Schleper C."/>
            <person name="Guy L."/>
            <person name="Ettema T.J."/>
        </authorList>
    </citation>
    <scope>NUCLEOTIDE SEQUENCE</scope>
</reference>
<dbReference type="PANTHER" id="PTHR43861:SF6">
    <property type="entry name" value="METHYLTRANSFERASE TYPE 11"/>
    <property type="match status" value="1"/>
</dbReference>
<protein>
    <recommendedName>
        <fullName evidence="3">Methyltransferase type 11 domain-containing protein</fullName>
    </recommendedName>
</protein>
<dbReference type="Pfam" id="PF13489">
    <property type="entry name" value="Methyltransf_23"/>
    <property type="match status" value="1"/>
</dbReference>
<comment type="caution">
    <text evidence="2">The sequence shown here is derived from an EMBL/GenBank/DDBJ whole genome shotgun (WGS) entry which is preliminary data.</text>
</comment>